<dbReference type="PANTHER" id="PTHR43584:SF8">
    <property type="entry name" value="N-ACETYLMURAMATE ALPHA-1-PHOSPHATE URIDYLYLTRANSFERASE"/>
    <property type="match status" value="1"/>
</dbReference>
<dbReference type="InParanoid" id="A0A397RTF6"/>
<sequence length="299" mass="33875">MELVILAAGMGSRFGGLKQIEPIDEYGNFIIDYSVYDAIEAGFDKVIFIIKEENYEIFKETIGKRIEDKIKVEYVFQKLSLLPEGYSIPKDRVKPLGTAQAILAAKDKISNRFAIINADDFYGKESFFAAANFLKNSCKDKAYGNVAYLVTNTMTENGSVKRGVLSMDKNNLLTHIEESKVEKVNGKVIATPLDEAKKPFEIPSDTLVSMNMFCFSSSIMDYMWDRFPKFLDENKNNLMNCEYLLPTVVSDLIQENEVTVEIVPSPAVWYGITYKEDKPSVVESISKLMKDGKYKKGLW</sequence>
<evidence type="ECO:0000313" key="5">
    <source>
        <dbReference type="Proteomes" id="UP000266506"/>
    </source>
</evidence>
<accession>A0A397RTF6</accession>
<dbReference type="EMBL" id="QXEV01000013">
    <property type="protein sequence ID" value="RIA75699.1"/>
    <property type="molecule type" value="Genomic_DNA"/>
</dbReference>
<dbReference type="GO" id="GO:0016779">
    <property type="term" value="F:nucleotidyltransferase activity"/>
    <property type="evidence" value="ECO:0007669"/>
    <property type="project" value="UniProtKB-KW"/>
</dbReference>
<dbReference type="Gene3D" id="3.90.550.10">
    <property type="entry name" value="Spore Coat Polysaccharide Biosynthesis Protein SpsA, Chain A"/>
    <property type="match status" value="1"/>
</dbReference>
<dbReference type="RefSeq" id="WP_119016397.1">
    <property type="nucleotide sequence ID" value="NZ_QXEV01000013.1"/>
</dbReference>
<evidence type="ECO:0000259" key="3">
    <source>
        <dbReference type="Pfam" id="PF00483"/>
    </source>
</evidence>
<dbReference type="InterPro" id="IPR050065">
    <property type="entry name" value="GlmU-like"/>
</dbReference>
<dbReference type="InterPro" id="IPR029044">
    <property type="entry name" value="Nucleotide-diphossugar_trans"/>
</dbReference>
<keyword evidence="5" id="KW-1185">Reference proteome</keyword>
<reference evidence="4 5" key="1">
    <citation type="submission" date="2018-08" db="EMBL/GenBank/DDBJ databases">
        <title>Genomic Encyclopedia of Archaeal and Bacterial Type Strains, Phase II (KMG-II): from individual species to whole genera.</title>
        <authorList>
            <person name="Goeker M."/>
        </authorList>
    </citation>
    <scope>NUCLEOTIDE SEQUENCE [LARGE SCALE GENOMIC DNA]</scope>
    <source>
        <strain evidence="4 5">ATCC 27112</strain>
    </source>
</reference>
<keyword evidence="1 4" id="KW-0808">Transferase</keyword>
<proteinExistence type="predicted"/>
<protein>
    <submittedName>
        <fullName evidence="4">Nucleotidyltransferase-like protein</fullName>
    </submittedName>
</protein>
<evidence type="ECO:0000313" key="4">
    <source>
        <dbReference type="EMBL" id="RIA75699.1"/>
    </source>
</evidence>
<name>A0A397RTF6_9MOLU</name>
<dbReference type="InterPro" id="IPR005835">
    <property type="entry name" value="NTP_transferase_dom"/>
</dbReference>
<keyword evidence="2" id="KW-0548">Nucleotidyltransferase</keyword>
<dbReference type="PANTHER" id="PTHR43584">
    <property type="entry name" value="NUCLEOTIDYL TRANSFERASE"/>
    <property type="match status" value="1"/>
</dbReference>
<dbReference type="Proteomes" id="UP000266506">
    <property type="component" value="Unassembled WGS sequence"/>
</dbReference>
<feature type="domain" description="Nucleotidyl transferase" evidence="3">
    <location>
        <begin position="4"/>
        <end position="225"/>
    </location>
</feature>
<dbReference type="Pfam" id="PF00483">
    <property type="entry name" value="NTP_transferase"/>
    <property type="match status" value="1"/>
</dbReference>
<dbReference type="OrthoDB" id="9779926at2"/>
<gene>
    <name evidence="4" type="ORF">EI71_01268</name>
</gene>
<dbReference type="SUPFAM" id="SSF53448">
    <property type="entry name" value="Nucleotide-diphospho-sugar transferases"/>
    <property type="match status" value="1"/>
</dbReference>
<evidence type="ECO:0000256" key="2">
    <source>
        <dbReference type="ARBA" id="ARBA00022695"/>
    </source>
</evidence>
<organism evidence="4 5">
    <name type="scientific">Anaeroplasma bactoclasticum</name>
    <dbReference type="NCBI Taxonomy" id="2088"/>
    <lineage>
        <taxon>Bacteria</taxon>
        <taxon>Bacillati</taxon>
        <taxon>Mycoplasmatota</taxon>
        <taxon>Mollicutes</taxon>
        <taxon>Anaeroplasmatales</taxon>
        <taxon>Anaeroplasmataceae</taxon>
        <taxon>Anaeroplasma</taxon>
    </lineage>
</organism>
<comment type="caution">
    <text evidence="4">The sequence shown here is derived from an EMBL/GenBank/DDBJ whole genome shotgun (WGS) entry which is preliminary data.</text>
</comment>
<evidence type="ECO:0000256" key="1">
    <source>
        <dbReference type="ARBA" id="ARBA00022679"/>
    </source>
</evidence>
<dbReference type="AlphaFoldDB" id="A0A397RTF6"/>